<dbReference type="EMBL" id="LAZR01001895">
    <property type="protein sequence ID" value="KKN37424.1"/>
    <property type="molecule type" value="Genomic_DNA"/>
</dbReference>
<dbReference type="InterPro" id="IPR018330">
    <property type="entry name" value="RecT_fam"/>
</dbReference>
<sequence length="438" mass="48648">MTHSLPAKAEKEMSYTMANGDEMRLTISMVKNYLVQGKSEYVTDPEAIMFMAECKARRLDPFRKECWLIKYSRTGNAAIVESIHHKRAKARAQADCKGWSKGLILIDKKGQTKRSKGLVLEGETLVGAYFEATPDGWIVPYELEINLTGYIGKTQEGSATAFWKPEKQPSQIMKVVESQGLSALWGGAIGTAYIPEELPEPIDFELSKDGIYEEGQVGHTPEEFDRLVSEKINYPPDPALDKYLKELAAAQTPPMSVEQFKAEGVAQFEELWAHFEAWSKLTPPKDKTGKAKKEEMIIYGGPWDQPKWWKTRKGDGLTSGFAKFVSDNLDTFKDAPVPLQAKAIKKWGGFYPDKPFPVAEVAGPSEKKGDLVDAEFVDPDKPSLAPEFVGLAKARENLGEDVYAQACETVFAVAGEYPDSPDEAKSVEVEMNRIAEGS</sequence>
<dbReference type="Pfam" id="PF03837">
    <property type="entry name" value="RecT"/>
    <property type="match status" value="1"/>
</dbReference>
<evidence type="ECO:0000313" key="1">
    <source>
        <dbReference type="EMBL" id="KKN37424.1"/>
    </source>
</evidence>
<proteinExistence type="predicted"/>
<dbReference type="GO" id="GO:0006259">
    <property type="term" value="P:DNA metabolic process"/>
    <property type="evidence" value="ECO:0007669"/>
    <property type="project" value="InterPro"/>
</dbReference>
<dbReference type="AlphaFoldDB" id="A0A0F9Q4I7"/>
<organism evidence="1">
    <name type="scientific">marine sediment metagenome</name>
    <dbReference type="NCBI Taxonomy" id="412755"/>
    <lineage>
        <taxon>unclassified sequences</taxon>
        <taxon>metagenomes</taxon>
        <taxon>ecological metagenomes</taxon>
    </lineage>
</organism>
<accession>A0A0F9Q4I7</accession>
<gene>
    <name evidence="1" type="ORF">LCGC14_0763720</name>
</gene>
<protein>
    <recommendedName>
        <fullName evidence="2">Phage recombination protein Bet</fullName>
    </recommendedName>
</protein>
<reference evidence="1" key="1">
    <citation type="journal article" date="2015" name="Nature">
        <title>Complex archaea that bridge the gap between prokaryotes and eukaryotes.</title>
        <authorList>
            <person name="Spang A."/>
            <person name="Saw J.H."/>
            <person name="Jorgensen S.L."/>
            <person name="Zaremba-Niedzwiedzka K."/>
            <person name="Martijn J."/>
            <person name="Lind A.E."/>
            <person name="van Eijk R."/>
            <person name="Schleper C."/>
            <person name="Guy L."/>
            <person name="Ettema T.J."/>
        </authorList>
    </citation>
    <scope>NUCLEOTIDE SEQUENCE</scope>
</reference>
<name>A0A0F9Q4I7_9ZZZZ</name>
<comment type="caution">
    <text evidence="1">The sequence shown here is derived from an EMBL/GenBank/DDBJ whole genome shotgun (WGS) entry which is preliminary data.</text>
</comment>
<evidence type="ECO:0008006" key="2">
    <source>
        <dbReference type="Google" id="ProtNLM"/>
    </source>
</evidence>
<dbReference type="GO" id="GO:0003677">
    <property type="term" value="F:DNA binding"/>
    <property type="evidence" value="ECO:0007669"/>
    <property type="project" value="InterPro"/>
</dbReference>